<dbReference type="Gene3D" id="3.30.420.10">
    <property type="entry name" value="Ribonuclease H-like superfamily/Ribonuclease H"/>
    <property type="match status" value="1"/>
</dbReference>
<dbReference type="Proteomes" id="UP001164746">
    <property type="component" value="Chromosome 10"/>
</dbReference>
<dbReference type="InterPro" id="IPR036397">
    <property type="entry name" value="RNaseH_sf"/>
</dbReference>
<dbReference type="EMBL" id="CP111021">
    <property type="protein sequence ID" value="WAR17683.1"/>
    <property type="molecule type" value="Genomic_DNA"/>
</dbReference>
<keyword evidence="2" id="KW-1185">Reference proteome</keyword>
<protein>
    <submittedName>
        <fullName evidence="1">Uncharacterized protein</fullName>
    </submittedName>
</protein>
<evidence type="ECO:0000313" key="2">
    <source>
        <dbReference type="Proteomes" id="UP001164746"/>
    </source>
</evidence>
<evidence type="ECO:0000313" key="1">
    <source>
        <dbReference type="EMBL" id="WAR17683.1"/>
    </source>
</evidence>
<accession>A0ABY7F679</accession>
<gene>
    <name evidence="1" type="ORF">MAR_032277</name>
</gene>
<organism evidence="1 2">
    <name type="scientific">Mya arenaria</name>
    <name type="common">Soft-shell clam</name>
    <dbReference type="NCBI Taxonomy" id="6604"/>
    <lineage>
        <taxon>Eukaryota</taxon>
        <taxon>Metazoa</taxon>
        <taxon>Spiralia</taxon>
        <taxon>Lophotrochozoa</taxon>
        <taxon>Mollusca</taxon>
        <taxon>Bivalvia</taxon>
        <taxon>Autobranchia</taxon>
        <taxon>Heteroconchia</taxon>
        <taxon>Euheterodonta</taxon>
        <taxon>Imparidentia</taxon>
        <taxon>Neoheterodontei</taxon>
        <taxon>Myida</taxon>
        <taxon>Myoidea</taxon>
        <taxon>Myidae</taxon>
        <taxon>Mya</taxon>
    </lineage>
</organism>
<feature type="non-terminal residue" evidence="1">
    <location>
        <position position="87"/>
    </location>
</feature>
<proteinExistence type="predicted"/>
<sequence length="87" mass="9876">LPNANTQTFIDMIKGILSRFALPNQVSCDNYTCYASHEFKKFANNLKSDHRNVSVVFKRILSKSLADGQDPIIGIPYHRATPLECEY</sequence>
<reference evidence="1" key="1">
    <citation type="submission" date="2022-11" db="EMBL/GenBank/DDBJ databases">
        <title>Centuries of genome instability and evolution in soft-shell clam transmissible cancer (bioRxiv).</title>
        <authorList>
            <person name="Hart S.F.M."/>
            <person name="Yonemitsu M.A."/>
            <person name="Giersch R.M."/>
            <person name="Beal B.F."/>
            <person name="Arriagada G."/>
            <person name="Davis B.W."/>
            <person name="Ostrander E.A."/>
            <person name="Goff S.P."/>
            <person name="Metzger M.J."/>
        </authorList>
    </citation>
    <scope>NUCLEOTIDE SEQUENCE</scope>
    <source>
        <strain evidence="1">MELC-2E11</strain>
        <tissue evidence="1">Siphon/mantle</tissue>
    </source>
</reference>
<name>A0ABY7F679_MYAAR</name>